<evidence type="ECO:0000256" key="5">
    <source>
        <dbReference type="ARBA" id="ARBA00022989"/>
    </source>
</evidence>
<dbReference type="PANTHER" id="PTHR43266:SF2">
    <property type="entry name" value="MAJOR FACILITATOR SUPERFAMILY (MFS) PROFILE DOMAIN-CONTAINING PROTEIN"/>
    <property type="match status" value="1"/>
</dbReference>
<keyword evidence="3" id="KW-1003">Cell membrane</keyword>
<feature type="transmembrane region" description="Helical" evidence="7">
    <location>
        <begin position="289"/>
        <end position="310"/>
    </location>
</feature>
<dbReference type="AlphaFoldDB" id="A0A0F9BGJ1"/>
<keyword evidence="4 7" id="KW-0812">Transmembrane</keyword>
<sequence>DTVNQKSLRNYMNFWFGQLFSLLGSLVVYFVIFVWITDVTKSPLMLSLASLINLIPLLIITPFAGVISDRLNRKMIIIVVDSLQACLTIILTIFFILDSAEIWIVFIFLGFRSICQAFHQPTVMAILPSMVPQDKLGRVNGIRYLFIGIIQFIGPAVGATLLFFIEIKYILWIDVITFFIALVPLLTLKLPPLQISKDHVERKSFVKDFKEGIMVMKNVPGLLTIMIIAMLLTMLTQPLMVLAIFFIKYIHGGDNFALAIIQMIMQGGMILGALIPFFKKRWKNKMRILFIGMIVINIGYLMYALAPIGFYPLIGAGAFIMGFTIPVINIIVMTVVQTTVPHNKMGRVSSILSTLMMIGSPLGAILAGTLSEIIGVSFLYLICAILGIIIAIIPYFFTNIRHIDYDNMEKI</sequence>
<comment type="caution">
    <text evidence="9">The sequence shown here is derived from an EMBL/GenBank/DDBJ whole genome shotgun (WGS) entry which is preliminary data.</text>
</comment>
<feature type="transmembrane region" description="Helical" evidence="7">
    <location>
        <begin position="48"/>
        <end position="68"/>
    </location>
</feature>
<keyword evidence="6 7" id="KW-0472">Membrane</keyword>
<feature type="transmembrane region" description="Helical" evidence="7">
    <location>
        <begin position="256"/>
        <end position="277"/>
    </location>
</feature>
<protein>
    <recommendedName>
        <fullName evidence="8">Major facilitator superfamily (MFS) profile domain-containing protein</fullName>
    </recommendedName>
</protein>
<feature type="transmembrane region" description="Helical" evidence="7">
    <location>
        <begin position="373"/>
        <end position="397"/>
    </location>
</feature>
<evidence type="ECO:0000256" key="4">
    <source>
        <dbReference type="ARBA" id="ARBA00022692"/>
    </source>
</evidence>
<dbReference type="InterPro" id="IPR020846">
    <property type="entry name" value="MFS_dom"/>
</dbReference>
<dbReference type="EMBL" id="LAZR01052176">
    <property type="protein sequence ID" value="KKK83536.1"/>
    <property type="molecule type" value="Genomic_DNA"/>
</dbReference>
<feature type="transmembrane region" description="Helical" evidence="7">
    <location>
        <begin position="144"/>
        <end position="163"/>
    </location>
</feature>
<dbReference type="InterPro" id="IPR036259">
    <property type="entry name" value="MFS_trans_sf"/>
</dbReference>
<evidence type="ECO:0000256" key="7">
    <source>
        <dbReference type="SAM" id="Phobius"/>
    </source>
</evidence>
<dbReference type="GO" id="GO:0022857">
    <property type="term" value="F:transmembrane transporter activity"/>
    <property type="evidence" value="ECO:0007669"/>
    <property type="project" value="InterPro"/>
</dbReference>
<evidence type="ECO:0000256" key="3">
    <source>
        <dbReference type="ARBA" id="ARBA00022475"/>
    </source>
</evidence>
<comment type="subcellular location">
    <subcellularLocation>
        <location evidence="1">Cell membrane</location>
        <topology evidence="1">Multi-pass membrane protein</topology>
    </subcellularLocation>
</comment>
<evidence type="ECO:0000256" key="1">
    <source>
        <dbReference type="ARBA" id="ARBA00004651"/>
    </source>
</evidence>
<organism evidence="9">
    <name type="scientific">marine sediment metagenome</name>
    <dbReference type="NCBI Taxonomy" id="412755"/>
    <lineage>
        <taxon>unclassified sequences</taxon>
        <taxon>metagenomes</taxon>
        <taxon>ecological metagenomes</taxon>
    </lineage>
</organism>
<dbReference type="PROSITE" id="PS50850">
    <property type="entry name" value="MFS"/>
    <property type="match status" value="1"/>
</dbReference>
<dbReference type="InterPro" id="IPR011701">
    <property type="entry name" value="MFS"/>
</dbReference>
<keyword evidence="5 7" id="KW-1133">Transmembrane helix</keyword>
<feature type="non-terminal residue" evidence="9">
    <location>
        <position position="411"/>
    </location>
</feature>
<dbReference type="GO" id="GO:0005886">
    <property type="term" value="C:plasma membrane"/>
    <property type="evidence" value="ECO:0007669"/>
    <property type="project" value="UniProtKB-SubCell"/>
</dbReference>
<name>A0A0F9BGJ1_9ZZZZ</name>
<feature type="transmembrane region" description="Helical" evidence="7">
    <location>
        <begin position="316"/>
        <end position="336"/>
    </location>
</feature>
<reference evidence="9" key="1">
    <citation type="journal article" date="2015" name="Nature">
        <title>Complex archaea that bridge the gap between prokaryotes and eukaryotes.</title>
        <authorList>
            <person name="Spang A."/>
            <person name="Saw J.H."/>
            <person name="Jorgensen S.L."/>
            <person name="Zaremba-Niedzwiedzka K."/>
            <person name="Martijn J."/>
            <person name="Lind A.E."/>
            <person name="van Eijk R."/>
            <person name="Schleper C."/>
            <person name="Guy L."/>
            <person name="Ettema T.J."/>
        </authorList>
    </citation>
    <scope>NUCLEOTIDE SEQUENCE</scope>
</reference>
<feature type="non-terminal residue" evidence="9">
    <location>
        <position position="1"/>
    </location>
</feature>
<dbReference type="CDD" id="cd06173">
    <property type="entry name" value="MFS_MefA_like"/>
    <property type="match status" value="1"/>
</dbReference>
<evidence type="ECO:0000256" key="6">
    <source>
        <dbReference type="ARBA" id="ARBA00023136"/>
    </source>
</evidence>
<accession>A0A0F9BGJ1</accession>
<feature type="domain" description="Major facilitator superfamily (MFS) profile" evidence="8">
    <location>
        <begin position="10"/>
        <end position="402"/>
    </location>
</feature>
<keyword evidence="2" id="KW-0813">Transport</keyword>
<feature type="transmembrane region" description="Helical" evidence="7">
    <location>
        <begin position="169"/>
        <end position="188"/>
    </location>
</feature>
<evidence type="ECO:0000313" key="9">
    <source>
        <dbReference type="EMBL" id="KKK83536.1"/>
    </source>
</evidence>
<dbReference type="SUPFAM" id="SSF103473">
    <property type="entry name" value="MFS general substrate transporter"/>
    <property type="match status" value="1"/>
</dbReference>
<gene>
    <name evidence="9" type="ORF">LCGC14_2792390</name>
</gene>
<dbReference type="Pfam" id="PF07690">
    <property type="entry name" value="MFS_1"/>
    <property type="match status" value="1"/>
</dbReference>
<evidence type="ECO:0000256" key="2">
    <source>
        <dbReference type="ARBA" id="ARBA00022448"/>
    </source>
</evidence>
<feature type="transmembrane region" description="Helical" evidence="7">
    <location>
        <begin position="348"/>
        <end position="367"/>
    </location>
</feature>
<dbReference type="Gene3D" id="1.20.1250.20">
    <property type="entry name" value="MFS general substrate transporter like domains"/>
    <property type="match status" value="1"/>
</dbReference>
<proteinExistence type="predicted"/>
<dbReference type="PANTHER" id="PTHR43266">
    <property type="entry name" value="MACROLIDE-EFFLUX PROTEIN"/>
    <property type="match status" value="1"/>
</dbReference>
<feature type="transmembrane region" description="Helical" evidence="7">
    <location>
        <begin position="12"/>
        <end position="36"/>
    </location>
</feature>
<feature type="transmembrane region" description="Helical" evidence="7">
    <location>
        <begin position="222"/>
        <end position="250"/>
    </location>
</feature>
<evidence type="ECO:0000259" key="8">
    <source>
        <dbReference type="PROSITE" id="PS50850"/>
    </source>
</evidence>